<reference evidence="2 3" key="1">
    <citation type="submission" date="2021-03" db="EMBL/GenBank/DDBJ databases">
        <title>Sequencing the genomes of 1000 actinobacteria strains.</title>
        <authorList>
            <person name="Klenk H.-P."/>
        </authorList>
    </citation>
    <scope>NUCLEOTIDE SEQUENCE [LARGE SCALE GENOMIC DNA]</scope>
    <source>
        <strain evidence="2 3">DSM 46670</strain>
    </source>
</reference>
<protein>
    <submittedName>
        <fullName evidence="2">Uncharacterized protein</fullName>
    </submittedName>
</protein>
<comment type="caution">
    <text evidence="2">The sequence shown here is derived from an EMBL/GenBank/DDBJ whole genome shotgun (WGS) entry which is preliminary data.</text>
</comment>
<sequence>MWHHRLINPLYDRQGLDPGGHTTPGYIGNRRRAPHVRPASLINNPLRDMPCTHADHRSVRHQPTDLISALHNR</sequence>
<accession>A0ABS4TLJ1</accession>
<proteinExistence type="predicted"/>
<evidence type="ECO:0000256" key="1">
    <source>
        <dbReference type="SAM" id="MobiDB-lite"/>
    </source>
</evidence>
<dbReference type="Proteomes" id="UP001519332">
    <property type="component" value="Unassembled WGS sequence"/>
</dbReference>
<feature type="region of interest" description="Disordered" evidence="1">
    <location>
        <begin position="11"/>
        <end position="33"/>
    </location>
</feature>
<evidence type="ECO:0000313" key="3">
    <source>
        <dbReference type="Proteomes" id="UP001519332"/>
    </source>
</evidence>
<name>A0ABS4TLJ1_9PSEU</name>
<dbReference type="EMBL" id="JAGINW010000001">
    <property type="protein sequence ID" value="MBP2324830.1"/>
    <property type="molecule type" value="Genomic_DNA"/>
</dbReference>
<organism evidence="2 3">
    <name type="scientific">Kibdelosporangium banguiense</name>
    <dbReference type="NCBI Taxonomy" id="1365924"/>
    <lineage>
        <taxon>Bacteria</taxon>
        <taxon>Bacillati</taxon>
        <taxon>Actinomycetota</taxon>
        <taxon>Actinomycetes</taxon>
        <taxon>Pseudonocardiales</taxon>
        <taxon>Pseudonocardiaceae</taxon>
        <taxon>Kibdelosporangium</taxon>
    </lineage>
</organism>
<evidence type="ECO:0000313" key="2">
    <source>
        <dbReference type="EMBL" id="MBP2324830.1"/>
    </source>
</evidence>
<dbReference type="RefSeq" id="WP_209642106.1">
    <property type="nucleotide sequence ID" value="NZ_JAGINW010000001.1"/>
</dbReference>
<gene>
    <name evidence="2" type="ORF">JOF56_005215</name>
</gene>
<keyword evidence="3" id="KW-1185">Reference proteome</keyword>